<comment type="caution">
    <text evidence="2">The sequence shown here is derived from an EMBL/GenBank/DDBJ whole genome shotgun (WGS) entry which is preliminary data.</text>
</comment>
<dbReference type="Gene3D" id="1.20.1290.10">
    <property type="entry name" value="AhpD-like"/>
    <property type="match status" value="1"/>
</dbReference>
<reference evidence="3" key="1">
    <citation type="journal article" date="2019" name="Int. J. Syst. Evol. Microbiol.">
        <title>The Global Catalogue of Microorganisms (GCM) 10K type strain sequencing project: providing services to taxonomists for standard genome sequencing and annotation.</title>
        <authorList>
            <consortium name="The Broad Institute Genomics Platform"/>
            <consortium name="The Broad Institute Genome Sequencing Center for Infectious Disease"/>
            <person name="Wu L."/>
            <person name="Ma J."/>
        </authorList>
    </citation>
    <scope>NUCLEOTIDE SEQUENCE [LARGE SCALE GENOMIC DNA]</scope>
    <source>
        <strain evidence="3">CGMCC 1.8860</strain>
    </source>
</reference>
<sequence>MSTEPTHARKSFGETAPKLAELTDKVLFGDVWARPDLSPRDRSLITVTTLAALYRTNELPFHIGRALENGVTRDEIIELITHLAFYAGWPNAMTAMNVARTVFAERGI</sequence>
<dbReference type="RefSeq" id="WP_188687863.1">
    <property type="nucleotide sequence ID" value="NZ_BMLY01000001.1"/>
</dbReference>
<evidence type="ECO:0000313" key="2">
    <source>
        <dbReference type="EMBL" id="GGP24411.1"/>
    </source>
</evidence>
<organism evidence="2 3">
    <name type="scientific">Silvimonas amylolytica</name>
    <dbReference type="NCBI Taxonomy" id="449663"/>
    <lineage>
        <taxon>Bacteria</taxon>
        <taxon>Pseudomonadati</taxon>
        <taxon>Pseudomonadota</taxon>
        <taxon>Betaproteobacteria</taxon>
        <taxon>Neisseriales</taxon>
        <taxon>Chitinibacteraceae</taxon>
        <taxon>Silvimonas</taxon>
    </lineage>
</organism>
<gene>
    <name evidence="2" type="primary">pcaC</name>
    <name evidence="2" type="ORF">GCM10010971_02300</name>
</gene>
<feature type="domain" description="Carboxymuconolactone decarboxylase-like" evidence="1">
    <location>
        <begin position="17"/>
        <end position="100"/>
    </location>
</feature>
<protein>
    <submittedName>
        <fullName evidence="2">4-carboxymuconolactone decarboxylase</fullName>
    </submittedName>
</protein>
<dbReference type="Pfam" id="PF02627">
    <property type="entry name" value="CMD"/>
    <property type="match status" value="1"/>
</dbReference>
<dbReference type="EMBL" id="BMLY01000001">
    <property type="protein sequence ID" value="GGP24411.1"/>
    <property type="molecule type" value="Genomic_DNA"/>
</dbReference>
<dbReference type="PANTHER" id="PTHR33570">
    <property type="entry name" value="4-CARBOXYMUCONOLACTONE DECARBOXYLASE FAMILY PROTEIN"/>
    <property type="match status" value="1"/>
</dbReference>
<dbReference type="InterPro" id="IPR029032">
    <property type="entry name" value="AhpD-like"/>
</dbReference>
<evidence type="ECO:0000313" key="3">
    <source>
        <dbReference type="Proteomes" id="UP000621859"/>
    </source>
</evidence>
<keyword evidence="3" id="KW-1185">Reference proteome</keyword>
<name>A0ABQ2PGN8_9NEIS</name>
<dbReference type="InterPro" id="IPR003779">
    <property type="entry name" value="CMD-like"/>
</dbReference>
<dbReference type="InterPro" id="IPR052512">
    <property type="entry name" value="4CMD/NDH-1_regulator"/>
</dbReference>
<proteinExistence type="predicted"/>
<dbReference type="PANTHER" id="PTHR33570:SF9">
    <property type="entry name" value="BLL4600 PROTEIN"/>
    <property type="match status" value="1"/>
</dbReference>
<evidence type="ECO:0000259" key="1">
    <source>
        <dbReference type="Pfam" id="PF02627"/>
    </source>
</evidence>
<accession>A0ABQ2PGN8</accession>
<dbReference type="Proteomes" id="UP000621859">
    <property type="component" value="Unassembled WGS sequence"/>
</dbReference>
<dbReference type="SUPFAM" id="SSF69118">
    <property type="entry name" value="AhpD-like"/>
    <property type="match status" value="1"/>
</dbReference>